<organism evidence="2 3">
    <name type="scientific">Dickeya solani D s0432-1</name>
    <dbReference type="NCBI Taxonomy" id="1231725"/>
    <lineage>
        <taxon>Bacteria</taxon>
        <taxon>Pseudomonadati</taxon>
        <taxon>Pseudomonadota</taxon>
        <taxon>Gammaproteobacteria</taxon>
        <taxon>Enterobacterales</taxon>
        <taxon>Pectobacteriaceae</taxon>
        <taxon>Dickeya</taxon>
    </lineage>
</organism>
<gene>
    <name evidence="2" type="ORF">A544_0789</name>
</gene>
<sequence>MTATNQFAAHVGLDWADKKHDVCVQFKNGERVFHVIEHTAESLDIWLTKLHQKVKGRIAIALGLKKGPVVYSLQKYPFITVFPVHALSLARYRQAFSPSGAKDDPQDAELALELMLRYPQKIKAIEPNNADIRLLQQLVEQRRQLVEDKRRFVNRLINTLKQYYPQPLGWFSHRGSLLLCELIIRWPSLQQLKRARRDTVRNFLNAKGGRAMVLTEQRVASIDNAIPLTTDQSVIEANALWQQHWRHKLKS</sequence>
<evidence type="ECO:0000313" key="2">
    <source>
        <dbReference type="EMBL" id="ERO59809.1"/>
    </source>
</evidence>
<reference evidence="3" key="1">
    <citation type="journal article" date="2013" name="Diversity">
        <title>Genome Sequence of Dickeya solani, a New soft Rot Pathogen of Potato, Suggests its Emergence May Be Related to a Novel Combination of Non-Ribosomal Peptide/Polyketide Synthetase Clusters.</title>
        <authorList>
            <person name="Garlant L."/>
            <person name="Koskinen P."/>
            <person name="Rouhiainen L."/>
            <person name="Laine P."/>
            <person name="Paulin L."/>
            <person name="Auvinen P."/>
            <person name="Holm L."/>
            <person name="Pirhonen M."/>
        </authorList>
    </citation>
    <scope>NUCLEOTIDE SEQUENCE [LARGE SCALE GENOMIC DNA]</scope>
    <source>
        <strain evidence="3">D s0432-1</strain>
    </source>
</reference>
<proteinExistence type="predicted"/>
<evidence type="ECO:0000313" key="3">
    <source>
        <dbReference type="Proteomes" id="UP000017142"/>
    </source>
</evidence>
<accession>A0AAV3KGD1</accession>
<name>A0AAV3KGD1_9GAMM</name>
<dbReference type="PANTHER" id="PTHR33055">
    <property type="entry name" value="TRANSPOSASE FOR INSERTION SEQUENCE ELEMENT IS1111A"/>
    <property type="match status" value="1"/>
</dbReference>
<dbReference type="Pfam" id="PF01548">
    <property type="entry name" value="DEDD_Tnp_IS110"/>
    <property type="match status" value="1"/>
</dbReference>
<comment type="caution">
    <text evidence="2">The sequence shown here is derived from an EMBL/GenBank/DDBJ whole genome shotgun (WGS) entry which is preliminary data.</text>
</comment>
<dbReference type="Proteomes" id="UP000017142">
    <property type="component" value="Unassembled WGS sequence"/>
</dbReference>
<dbReference type="EMBL" id="AMWE01000001">
    <property type="protein sequence ID" value="ERO59809.1"/>
    <property type="molecule type" value="Genomic_DNA"/>
</dbReference>
<dbReference type="InterPro" id="IPR047650">
    <property type="entry name" value="Transpos_IS110"/>
</dbReference>
<dbReference type="GO" id="GO:0003677">
    <property type="term" value="F:DNA binding"/>
    <property type="evidence" value="ECO:0007669"/>
    <property type="project" value="InterPro"/>
</dbReference>
<dbReference type="AlphaFoldDB" id="A0AAV3KGD1"/>
<evidence type="ECO:0000259" key="1">
    <source>
        <dbReference type="Pfam" id="PF01548"/>
    </source>
</evidence>
<dbReference type="GO" id="GO:0006313">
    <property type="term" value="P:DNA transposition"/>
    <property type="evidence" value="ECO:0007669"/>
    <property type="project" value="InterPro"/>
</dbReference>
<feature type="domain" description="Transposase IS110-like N-terminal" evidence="1">
    <location>
        <begin position="11"/>
        <end position="165"/>
    </location>
</feature>
<protein>
    <submittedName>
        <fullName evidence="2">ISCps5, transposase</fullName>
    </submittedName>
</protein>
<dbReference type="GO" id="GO:0004803">
    <property type="term" value="F:transposase activity"/>
    <property type="evidence" value="ECO:0007669"/>
    <property type="project" value="InterPro"/>
</dbReference>
<dbReference type="InterPro" id="IPR002525">
    <property type="entry name" value="Transp_IS110-like_N"/>
</dbReference>